<evidence type="ECO:0008006" key="3">
    <source>
        <dbReference type="Google" id="ProtNLM"/>
    </source>
</evidence>
<gene>
    <name evidence="1" type="ORF">OV287_39255</name>
</gene>
<keyword evidence="2" id="KW-1185">Reference proteome</keyword>
<protein>
    <recommendedName>
        <fullName evidence="3">Lipoprotein</fullName>
    </recommendedName>
</protein>
<dbReference type="PROSITE" id="PS51257">
    <property type="entry name" value="PROKAR_LIPOPROTEIN"/>
    <property type="match status" value="1"/>
</dbReference>
<proteinExistence type="predicted"/>
<organism evidence="1 2">
    <name type="scientific">Archangium lansingense</name>
    <dbReference type="NCBI Taxonomy" id="2995310"/>
    <lineage>
        <taxon>Bacteria</taxon>
        <taxon>Pseudomonadati</taxon>
        <taxon>Myxococcota</taxon>
        <taxon>Myxococcia</taxon>
        <taxon>Myxococcales</taxon>
        <taxon>Cystobacterineae</taxon>
        <taxon>Archangiaceae</taxon>
        <taxon>Archangium</taxon>
    </lineage>
</organism>
<name>A0ABT4AFQ1_9BACT</name>
<dbReference type="RefSeq" id="WP_267539163.1">
    <property type="nucleotide sequence ID" value="NZ_JAPNKA010000001.1"/>
</dbReference>
<evidence type="ECO:0000313" key="1">
    <source>
        <dbReference type="EMBL" id="MCY1080503.1"/>
    </source>
</evidence>
<comment type="caution">
    <text evidence="1">The sequence shown here is derived from an EMBL/GenBank/DDBJ whole genome shotgun (WGS) entry which is preliminary data.</text>
</comment>
<sequence>MRAGVEAVGRLRLVWVLVLVGTGCAELRAAMMPPPAPQTQVVQEQARVPSPRCPERIALDEPLEADLVRTLGARSFVPGVSLSQLGLVSSPGAPEVRSSFQSQLTLADGPVELVGVTLQSGAGLLLLRPEADGYCVVNTWSTWQSSETQYTLDSSWTSPDGRLAILLVKLVVAPGSEGEETRWVVLGTDGWRTWIALGTPPQHQLLAPSVSLKPKGKQLYLDVKLERTSRFALGKDGRFMTGQ</sequence>
<dbReference type="EMBL" id="JAPNKA010000001">
    <property type="protein sequence ID" value="MCY1080503.1"/>
    <property type="molecule type" value="Genomic_DNA"/>
</dbReference>
<dbReference type="Proteomes" id="UP001207654">
    <property type="component" value="Unassembled WGS sequence"/>
</dbReference>
<accession>A0ABT4AFQ1</accession>
<evidence type="ECO:0000313" key="2">
    <source>
        <dbReference type="Proteomes" id="UP001207654"/>
    </source>
</evidence>
<reference evidence="1 2" key="1">
    <citation type="submission" date="2022-11" db="EMBL/GenBank/DDBJ databases">
        <title>Minimal conservation of predation-associated metabolite biosynthetic gene clusters underscores biosynthetic potential of Myxococcota including descriptions for ten novel species: Archangium lansinium sp. nov., Myxococcus landrumus sp. nov., Nannocystis bai.</title>
        <authorList>
            <person name="Ahearne A."/>
            <person name="Stevens C."/>
            <person name="Phillips K."/>
        </authorList>
    </citation>
    <scope>NUCLEOTIDE SEQUENCE [LARGE SCALE GENOMIC DNA]</scope>
    <source>
        <strain evidence="1 2">MIWBW</strain>
    </source>
</reference>